<dbReference type="InterPro" id="IPR050205">
    <property type="entry name" value="CDPK_Ser/Thr_kinases"/>
</dbReference>
<dbReference type="PANTHER" id="PTHR24349">
    <property type="entry name" value="SERINE/THREONINE-PROTEIN KINASE"/>
    <property type="match status" value="1"/>
</dbReference>
<keyword evidence="7" id="KW-0067">ATP-binding</keyword>
<keyword evidence="4" id="KW-0547">Nucleotide-binding</keyword>
<dbReference type="Pfam" id="PF13499">
    <property type="entry name" value="EF-hand_7"/>
    <property type="match status" value="2"/>
</dbReference>
<keyword evidence="3" id="KW-0808">Transferase</keyword>
<organism evidence="12 13">
    <name type="scientific">Prorocentrum cordatum</name>
    <dbReference type="NCBI Taxonomy" id="2364126"/>
    <lineage>
        <taxon>Eukaryota</taxon>
        <taxon>Sar</taxon>
        <taxon>Alveolata</taxon>
        <taxon>Dinophyceae</taxon>
        <taxon>Prorocentrales</taxon>
        <taxon>Prorocentraceae</taxon>
        <taxon>Prorocentrum</taxon>
    </lineage>
</organism>
<keyword evidence="5" id="KW-0418">Kinase</keyword>
<feature type="compositionally biased region" description="Basic and acidic residues" evidence="9">
    <location>
        <begin position="905"/>
        <end position="915"/>
    </location>
</feature>
<dbReference type="SUPFAM" id="SSF56112">
    <property type="entry name" value="Protein kinase-like (PK-like)"/>
    <property type="match status" value="1"/>
</dbReference>
<feature type="domain" description="Protein kinase" evidence="10">
    <location>
        <begin position="950"/>
        <end position="1185"/>
    </location>
</feature>
<dbReference type="InterPro" id="IPR000719">
    <property type="entry name" value="Prot_kinase_dom"/>
</dbReference>
<gene>
    <name evidence="12" type="ORF">PCOR1329_LOCUS60757</name>
</gene>
<keyword evidence="2" id="KW-0723">Serine/threonine-protein kinase</keyword>
<sequence length="1368" mass="149198">MVKAAAAQAGVSLMYYSLEGGVSYPSAVVTMDGVKSSVSFETEEALAPIHMDDIRMSRVRDTLLRHGYIQDGQRSIMAAEIAKFFLFNNLGPLVVYPLWRGLAQVDDALASCPAREWVRDPGDWVYVEPVGSQGSGTALRRRAGTSQAARLASGGGPFLLRSSPGLVREVLCRMGFLESPVARWASVGGFCVVNGRRLQKCGVDVRGLDADGCEAALRGVFGLQAMRQQWRTPPSDQKVREALCAAGLLPAAGAPRAEVQRAARAWLAQRGEAAPPAGGYLECVARVVRHMPGGGGRGQNGIVRASRAAERGGKAASYSHSTDCLTRVHELNIWAEALHSRCMSLAPVEEAAPPTWAAVVSPGAGRLDLRGALQALLDGGLPECPLGMLFVAVVLHAECLAGGLSWCAEQLQVDDLRGGRSALADLLVEAVQLLLRAFSVEQLLGTAWPVLAALDELGAPPQLDAELSCEGLDAPVLDWPRLRRAFSPGADWFHDARPLVYDPRLQADWVTAIGECTYGFAMVSLWKLVVCAETQAECVSQYAIFVDELIQKSDWREVAGSGWGLFGFLARARGGIKRHEYRIDFLPHELQGTGWAWPGASLIGPAVWGRLAEAVSDGRASAAFAGVLRSVLAGVPRPYAEERAAGAPTVRHFLYITMVFGPQYVPYIHRFAERASSLGISNLVSGGEARCVQGTPSILNKFTLPLAYLRLGVDVFWLDFDVFLMRDPTAAVLNTARERGADLLVSGSFADDCICSGLVFFRATDVVSEWLLLVLSWMYEHVYTHDQQAFSAFLAGRPDEDNATTPERISASKLFRLYLNPEVPRWALLDPVTEFVSARVLNTTGWTGDVDRMYIFHFLHGDSEVNREHNAYGWNAKHGMAKSGRSILDTFYNQSDAALYSEPGAPHERNAEIRQPRHGKNQPPGSTKEHRSGLTKVVYSKNPRIHKAYDVDSKKLGEGGCGAVHRATQRASGRERAVKCMSSQSPHQALHCRREISIMGSADHPNIAKLMETFQDGKYTYLVMELCRGGDLLSRMVACGGSLSEEYAAMVLQQIFRGTLYLHQCSIAHRDLKPGNLLFANDGPVRGNTLKIIDFGLARKFAAGEMLATKVGTPSFVAPEVLAGTGYDEQCDIRQPAKVSRGRFSFVPRHWAPVSPNARALVSKLLCKDPQRRPTASLALSDDWLRCWADAERGTIPCGLVESLRRFRSADVLSRAARHVLAGLLDDVEARAARGAFLALDRDGDGRVSQAELREGLGRSGFELSEQELLEIFEGVDADGNGTIEYTEFLAATVDRSTRLKEGMCQDAFDVFDWNGDGRISRKDLMHVLRNCRLSEAVGAEIQDIVDALEHNEGGSLSFTEFTDKLSS</sequence>
<evidence type="ECO:0000256" key="5">
    <source>
        <dbReference type="ARBA" id="ARBA00022777"/>
    </source>
</evidence>
<evidence type="ECO:0000256" key="9">
    <source>
        <dbReference type="SAM" id="MobiDB-lite"/>
    </source>
</evidence>
<feature type="domain" description="EF-hand" evidence="11">
    <location>
        <begin position="1264"/>
        <end position="1299"/>
    </location>
</feature>
<dbReference type="SUPFAM" id="SSF47473">
    <property type="entry name" value="EF-hand"/>
    <property type="match status" value="1"/>
</dbReference>
<evidence type="ECO:0000256" key="2">
    <source>
        <dbReference type="ARBA" id="ARBA00022527"/>
    </source>
</evidence>
<dbReference type="EMBL" id="CAUYUJ010017617">
    <property type="protein sequence ID" value="CAK0876340.1"/>
    <property type="molecule type" value="Genomic_DNA"/>
</dbReference>
<proteinExistence type="inferred from homology"/>
<dbReference type="PROSITE" id="PS50011">
    <property type="entry name" value="PROTEIN_KINASE_DOM"/>
    <property type="match status" value="1"/>
</dbReference>
<keyword evidence="13" id="KW-1185">Reference proteome</keyword>
<dbReference type="InterPro" id="IPR011009">
    <property type="entry name" value="Kinase-like_dom_sf"/>
</dbReference>
<evidence type="ECO:0000256" key="6">
    <source>
        <dbReference type="ARBA" id="ARBA00022837"/>
    </source>
</evidence>
<dbReference type="InterPro" id="IPR005069">
    <property type="entry name" value="Nucl-diP-sugar_transferase"/>
</dbReference>
<dbReference type="InterPro" id="IPR011992">
    <property type="entry name" value="EF-hand-dom_pair"/>
</dbReference>
<accession>A0ABN9VS76</accession>
<dbReference type="InterPro" id="IPR018247">
    <property type="entry name" value="EF_Hand_1_Ca_BS"/>
</dbReference>
<feature type="region of interest" description="Disordered" evidence="9">
    <location>
        <begin position="900"/>
        <end position="933"/>
    </location>
</feature>
<feature type="domain" description="EF-hand" evidence="11">
    <location>
        <begin position="1228"/>
        <end position="1263"/>
    </location>
</feature>
<dbReference type="SMART" id="SM00220">
    <property type="entry name" value="S_TKc"/>
    <property type="match status" value="1"/>
</dbReference>
<dbReference type="PROSITE" id="PS50222">
    <property type="entry name" value="EF_HAND_2"/>
    <property type="match status" value="3"/>
</dbReference>
<dbReference type="PROSITE" id="PS00108">
    <property type="entry name" value="PROTEIN_KINASE_ST"/>
    <property type="match status" value="1"/>
</dbReference>
<comment type="caution">
    <text evidence="12">The sequence shown here is derived from an EMBL/GenBank/DDBJ whole genome shotgun (WGS) entry which is preliminary data.</text>
</comment>
<feature type="domain" description="EF-hand" evidence="11">
    <location>
        <begin position="1300"/>
        <end position="1335"/>
    </location>
</feature>
<evidence type="ECO:0000256" key="4">
    <source>
        <dbReference type="ARBA" id="ARBA00022741"/>
    </source>
</evidence>
<evidence type="ECO:0000256" key="3">
    <source>
        <dbReference type="ARBA" id="ARBA00022679"/>
    </source>
</evidence>
<evidence type="ECO:0000259" key="11">
    <source>
        <dbReference type="PROSITE" id="PS50222"/>
    </source>
</evidence>
<evidence type="ECO:0000259" key="10">
    <source>
        <dbReference type="PROSITE" id="PS50011"/>
    </source>
</evidence>
<dbReference type="Gene3D" id="1.10.510.10">
    <property type="entry name" value="Transferase(Phosphotransferase) domain 1"/>
    <property type="match status" value="2"/>
</dbReference>
<keyword evidence="6" id="KW-0106">Calcium</keyword>
<name>A0ABN9VS76_9DINO</name>
<dbReference type="InterPro" id="IPR002048">
    <property type="entry name" value="EF_hand_dom"/>
</dbReference>
<evidence type="ECO:0000256" key="8">
    <source>
        <dbReference type="ARBA" id="ARBA00024334"/>
    </source>
</evidence>
<comment type="cofactor">
    <cofactor evidence="1">
        <name>Mg(2+)</name>
        <dbReference type="ChEBI" id="CHEBI:18420"/>
    </cofactor>
</comment>
<evidence type="ECO:0000256" key="1">
    <source>
        <dbReference type="ARBA" id="ARBA00001946"/>
    </source>
</evidence>
<evidence type="ECO:0000313" key="12">
    <source>
        <dbReference type="EMBL" id="CAK0876340.1"/>
    </source>
</evidence>
<protein>
    <submittedName>
        <fullName evidence="12">Uncharacterized protein</fullName>
    </submittedName>
</protein>
<dbReference type="CDD" id="cd00051">
    <property type="entry name" value="EFh"/>
    <property type="match status" value="1"/>
</dbReference>
<evidence type="ECO:0000313" key="13">
    <source>
        <dbReference type="Proteomes" id="UP001189429"/>
    </source>
</evidence>
<reference evidence="12" key="1">
    <citation type="submission" date="2023-10" db="EMBL/GenBank/DDBJ databases">
        <authorList>
            <person name="Chen Y."/>
            <person name="Shah S."/>
            <person name="Dougan E. K."/>
            <person name="Thang M."/>
            <person name="Chan C."/>
        </authorList>
    </citation>
    <scope>NUCLEOTIDE SEQUENCE [LARGE SCALE GENOMIC DNA]</scope>
</reference>
<dbReference type="Proteomes" id="UP001189429">
    <property type="component" value="Unassembled WGS sequence"/>
</dbReference>
<evidence type="ECO:0000256" key="7">
    <source>
        <dbReference type="ARBA" id="ARBA00022840"/>
    </source>
</evidence>
<dbReference type="Pfam" id="PF00069">
    <property type="entry name" value="Pkinase"/>
    <property type="match status" value="1"/>
</dbReference>
<dbReference type="Pfam" id="PF03407">
    <property type="entry name" value="Nucleotid_trans"/>
    <property type="match status" value="1"/>
</dbReference>
<dbReference type="Gene3D" id="1.10.238.10">
    <property type="entry name" value="EF-hand"/>
    <property type="match status" value="1"/>
</dbReference>
<dbReference type="Gene3D" id="3.30.200.20">
    <property type="entry name" value="Phosphorylase Kinase, domain 1"/>
    <property type="match status" value="1"/>
</dbReference>
<comment type="similarity">
    <text evidence="8">Belongs to the protein kinase superfamily. Ser/Thr protein kinase family. CDPK subfamily.</text>
</comment>
<dbReference type="SMART" id="SM00054">
    <property type="entry name" value="EFh"/>
    <property type="match status" value="3"/>
</dbReference>
<dbReference type="PROSITE" id="PS00018">
    <property type="entry name" value="EF_HAND_1"/>
    <property type="match status" value="2"/>
</dbReference>
<dbReference type="InterPro" id="IPR008271">
    <property type="entry name" value="Ser/Thr_kinase_AS"/>
</dbReference>